<evidence type="ECO:0000256" key="2">
    <source>
        <dbReference type="PROSITE-ProRule" id="PRU00708"/>
    </source>
</evidence>
<dbReference type="OrthoDB" id="185373at2759"/>
<keyword evidence="7" id="KW-1185">Reference proteome</keyword>
<feature type="repeat" description="PPR" evidence="2">
    <location>
        <begin position="478"/>
        <end position="512"/>
    </location>
</feature>
<dbReference type="SUPFAM" id="SSF81901">
    <property type="entry name" value="HCP-like"/>
    <property type="match status" value="1"/>
</dbReference>
<dbReference type="PANTHER" id="PTHR47447">
    <property type="entry name" value="OS03G0856100 PROTEIN"/>
    <property type="match status" value="1"/>
</dbReference>
<dbReference type="EMBL" id="CAJNNV010027807">
    <property type="protein sequence ID" value="CAE8621745.1"/>
    <property type="molecule type" value="Genomic_DNA"/>
</dbReference>
<evidence type="ECO:0000313" key="7">
    <source>
        <dbReference type="Proteomes" id="UP000654075"/>
    </source>
</evidence>
<dbReference type="Proteomes" id="UP000626109">
    <property type="component" value="Unassembled WGS sequence"/>
</dbReference>
<dbReference type="Pfam" id="PF01535">
    <property type="entry name" value="PPR"/>
    <property type="match status" value="1"/>
</dbReference>
<keyword evidence="1" id="KW-0677">Repeat</keyword>
<accession>A0A813LQL6</accession>
<comment type="caution">
    <text evidence="5">The sequence shown here is derived from an EMBL/GenBank/DDBJ whole genome shotgun (WGS) entry which is preliminary data.</text>
</comment>
<dbReference type="PANTHER" id="PTHR47447:SF17">
    <property type="entry name" value="OS12G0638900 PROTEIN"/>
    <property type="match status" value="1"/>
</dbReference>
<sequence length="762" mass="84639">MAIKCRACGAVGDHFTHKCPLGRQELPAKAKSSYVPLVSVVDLSWSSTQRDLSDPNYLAWLARQHELVERELRNLRAARASLNEDIELEGAVKEMMVAGRCHGPYLHDEPGCVQGRSARWLPKLAGRVCLMGKPGAITFEDKQGVMRTINARDFFTKQTPDDNLLKHVTNAVKDSGLLGAGRSRHSAIEMARLVLQHTPLVECWREGPRKVFADNSVHSFIRASIAAESCAIAEAGVNLIEGLQRKEPVMMTEVKRSVKESPCEGLVGERLEISVLRFSSHRSALHDALLNSDLAQEAMSRGIEIQPSWAIGAKVFVEIAASALPEDFELQPDHVVVISIDIPRIQDVLRSLPYKQRPKMKESCAVMLDTPSEEVVAEFQVERTFIHYCEHKSFTPRSAYARSSNDRVAGHSNPRAFAWPGCEWDSCAEAGSILTESTRRKKSLEEHIEDMKHCQRRRDLPGLVQCYSSILRDELKPDIWAFTILIDVCAKAGDCEEAERWVQKMEEHGVPLGQVTFNCLINAHAMAGKPTKAAEWLARMEDSGVTPSLVSYNCIIKGFTARGDVPKATEWLQKASEAHRLNLFSYAPFVSHFGRQGLPQEAEEWFAEAMAAGVEGPHRSLFGHVVVAYANARDLHGARAWCQKLLACGGGDLQVWEYTQLLKACSPSRECAKKGMACAAAEIFREQLGKAVAPDQFNLTQLAKAAGAEAAEALCKELGVDTVMVQQQYEAMRDELGVSTWYPFQIDDDGTFKRYWGRSSHA</sequence>
<dbReference type="EMBL" id="CAJNNW010036143">
    <property type="protein sequence ID" value="CAE8732365.1"/>
    <property type="molecule type" value="Genomic_DNA"/>
</dbReference>
<name>A0A813LQL6_POLGL</name>
<evidence type="ECO:0000256" key="3">
    <source>
        <dbReference type="SAM" id="Coils"/>
    </source>
</evidence>
<feature type="repeat" description="PPR" evidence="2">
    <location>
        <begin position="513"/>
        <end position="547"/>
    </location>
</feature>
<evidence type="ECO:0000313" key="4">
    <source>
        <dbReference type="EMBL" id="CAE8621745.1"/>
    </source>
</evidence>
<evidence type="ECO:0000313" key="5">
    <source>
        <dbReference type="EMBL" id="CAE8732365.1"/>
    </source>
</evidence>
<proteinExistence type="predicted"/>
<evidence type="ECO:0000313" key="6">
    <source>
        <dbReference type="Proteomes" id="UP000626109"/>
    </source>
</evidence>
<dbReference type="PROSITE" id="PS51375">
    <property type="entry name" value="PPR"/>
    <property type="match status" value="2"/>
</dbReference>
<feature type="coiled-coil region" evidence="3">
    <location>
        <begin position="58"/>
        <end position="85"/>
    </location>
</feature>
<reference evidence="5" key="1">
    <citation type="submission" date="2021-02" db="EMBL/GenBank/DDBJ databases">
        <authorList>
            <person name="Dougan E. K."/>
            <person name="Rhodes N."/>
            <person name="Thang M."/>
            <person name="Chan C."/>
        </authorList>
    </citation>
    <scope>NUCLEOTIDE SEQUENCE</scope>
</reference>
<dbReference type="Proteomes" id="UP000654075">
    <property type="component" value="Unassembled WGS sequence"/>
</dbReference>
<dbReference type="Gene3D" id="1.25.40.10">
    <property type="entry name" value="Tetratricopeptide repeat domain"/>
    <property type="match status" value="2"/>
</dbReference>
<dbReference type="NCBIfam" id="TIGR00756">
    <property type="entry name" value="PPR"/>
    <property type="match status" value="2"/>
</dbReference>
<organism evidence="5 6">
    <name type="scientific">Polarella glacialis</name>
    <name type="common">Dinoflagellate</name>
    <dbReference type="NCBI Taxonomy" id="89957"/>
    <lineage>
        <taxon>Eukaryota</taxon>
        <taxon>Sar</taxon>
        <taxon>Alveolata</taxon>
        <taxon>Dinophyceae</taxon>
        <taxon>Suessiales</taxon>
        <taxon>Suessiaceae</taxon>
        <taxon>Polarella</taxon>
    </lineage>
</organism>
<gene>
    <name evidence="4" type="ORF">PGLA1383_LOCUS39264</name>
    <name evidence="5" type="ORF">PGLA2088_LOCUS46369</name>
</gene>
<protein>
    <submittedName>
        <fullName evidence="5">Uncharacterized protein</fullName>
    </submittedName>
</protein>
<dbReference type="Pfam" id="PF13041">
    <property type="entry name" value="PPR_2"/>
    <property type="match status" value="1"/>
</dbReference>
<dbReference type="AlphaFoldDB" id="A0A813LQL6"/>
<dbReference type="InterPro" id="IPR011990">
    <property type="entry name" value="TPR-like_helical_dom_sf"/>
</dbReference>
<evidence type="ECO:0000256" key="1">
    <source>
        <dbReference type="ARBA" id="ARBA00022737"/>
    </source>
</evidence>
<keyword evidence="3" id="KW-0175">Coiled coil</keyword>
<dbReference type="InterPro" id="IPR002885">
    <property type="entry name" value="PPR_rpt"/>
</dbReference>